<dbReference type="Pfam" id="PF02738">
    <property type="entry name" value="MoCoBD_1"/>
    <property type="match status" value="1"/>
</dbReference>
<dbReference type="InterPro" id="IPR006311">
    <property type="entry name" value="TAT_signal"/>
</dbReference>
<dbReference type="Proteomes" id="UP000270411">
    <property type="component" value="Chromosome 1"/>
</dbReference>
<evidence type="ECO:0000259" key="3">
    <source>
        <dbReference type="Pfam" id="PF20256"/>
    </source>
</evidence>
<dbReference type="PANTHER" id="PTHR47495">
    <property type="entry name" value="ALDEHYDE DEHYDROGENASE"/>
    <property type="match status" value="1"/>
</dbReference>
<dbReference type="InterPro" id="IPR046867">
    <property type="entry name" value="AldOxase/xan_DH_MoCoBD2"/>
</dbReference>
<proteinExistence type="predicted"/>
<dbReference type="PROSITE" id="PS51318">
    <property type="entry name" value="TAT"/>
    <property type="match status" value="1"/>
</dbReference>
<dbReference type="SUPFAM" id="SSF56003">
    <property type="entry name" value="Molybdenum cofactor-binding domain"/>
    <property type="match status" value="2"/>
</dbReference>
<evidence type="ECO:0000313" key="5">
    <source>
        <dbReference type="Proteomes" id="UP000270411"/>
    </source>
</evidence>
<dbReference type="AlphaFoldDB" id="A0A3G8H1L1"/>
<dbReference type="Gene3D" id="3.30.365.10">
    <property type="entry name" value="Aldehyde oxidase/xanthine dehydrogenase, molybdopterin binding domain"/>
    <property type="match status" value="4"/>
</dbReference>
<feature type="domain" description="Aldehyde oxidase/xanthine dehydrogenase first molybdopterin binding" evidence="2">
    <location>
        <begin position="365"/>
        <end position="605"/>
    </location>
</feature>
<gene>
    <name evidence="4" type="ORF">EHF44_13685</name>
</gene>
<keyword evidence="1" id="KW-0812">Transmembrane</keyword>
<accession>A0A3G8H1L1</accession>
<name>A0A3G8H1L1_9BURK</name>
<dbReference type="KEGG" id="cpau:EHF44_13685"/>
<feature type="transmembrane region" description="Helical" evidence="1">
    <location>
        <begin position="6"/>
        <end position="27"/>
    </location>
</feature>
<dbReference type="SUPFAM" id="SSF54665">
    <property type="entry name" value="CO dehydrogenase molybdoprotein N-domain-like"/>
    <property type="match status" value="1"/>
</dbReference>
<dbReference type="InterPro" id="IPR008274">
    <property type="entry name" value="AldOxase/xan_DH_MoCoBD1"/>
</dbReference>
<keyword evidence="1" id="KW-0472">Membrane</keyword>
<dbReference type="PIRSF" id="PIRSF036389">
    <property type="entry name" value="IOR_B"/>
    <property type="match status" value="1"/>
</dbReference>
<dbReference type="GO" id="GO:0016491">
    <property type="term" value="F:oxidoreductase activity"/>
    <property type="evidence" value="ECO:0007669"/>
    <property type="project" value="InterPro"/>
</dbReference>
<feature type="domain" description="Aldehyde oxidase/xanthine dehydrogenase second molybdopterin binding" evidence="3">
    <location>
        <begin position="659"/>
        <end position="732"/>
    </location>
</feature>
<dbReference type="InterPro" id="IPR036856">
    <property type="entry name" value="Ald_Oxase/Xan_DH_a/b_sf"/>
</dbReference>
<evidence type="ECO:0000313" key="4">
    <source>
        <dbReference type="EMBL" id="AZG14413.1"/>
    </source>
</evidence>
<dbReference type="InterPro" id="IPR037165">
    <property type="entry name" value="AldOxase/xan_DH_Mopterin-bd_sf"/>
</dbReference>
<keyword evidence="1" id="KW-1133">Transmembrane helix</keyword>
<feature type="domain" description="Aldehyde oxidase/xanthine dehydrogenase second molybdopterin binding" evidence="3">
    <location>
        <begin position="50"/>
        <end position="101"/>
    </location>
</feature>
<evidence type="ECO:0000256" key="1">
    <source>
        <dbReference type="SAM" id="Phobius"/>
    </source>
</evidence>
<dbReference type="EMBL" id="CP033969">
    <property type="protein sequence ID" value="AZG14413.1"/>
    <property type="molecule type" value="Genomic_DNA"/>
</dbReference>
<sequence>MLSRRAFLVGGAGAVGAGALVVGWLVLRPDDRLDARRPPRVPEPAVPLNGWVAIGTDNAVTIVMCKAEMGQGIHTAAAMLLADELGADWRQVRVVQSPLDTLYVNRENLGAGLPYRHDDKRLHAELARDLSRRVSRYFGSMVTGGSTSIRDLWLPMREAGASAREMLCTAAARQWSVPARECVAQAGTVRHMASERSATFGALVTAARDLAHLEHPRLKDAASFTLIGQRIRRIETAPKLDGSLRFGIDVVPAELARDVGATGPLDLRYASVLMCPTLGGKYKGREVKFARPAGVHDCFPVDGYNGGTGGVAVIADNPFIAMRALCDLRVAPDQWDHGPAAQWNSARVRETLVAALDEGGARKYYRAGDADAVIRQTAEKGGKVLHMQYEVPYLAHGALEPINCTALVRDGRATVWVSTQVPQAARAAVAGALDLDADDVVIHERFLGGGFGRRLEVDYAAQAAVIAARAPGKAVQTIWSRPQDMAHDFYRPACVSRFSGVLDDKGNLVAWRAASASQSVSGQALARTYGLPHAIARVLPDATMAEGAFDQPYECANVEVSHRRVALPIPVGYWRSVGHSHQAFFVESFLDEMAAAAGKDPIQFRISLLKSPAHHRHVAVLRRLAELSGWKRPVVWKQGGQRLARGMALHESFGSIVGQVAEVRSDPVHGWRVTRVFCVVDCGVAVNPDLVVQQMESGIVFGLSAAMQQAVTIRDGQVQQHYFSEVPLIDMETCPDIVTHVMASPAKVPYGVGEAGTPPIAPAVANAVAALTGQRVYTLPLRPPPALPAGEELWEGDRWCKWCKSL</sequence>
<evidence type="ECO:0000259" key="2">
    <source>
        <dbReference type="Pfam" id="PF02738"/>
    </source>
</evidence>
<dbReference type="InterPro" id="IPR012368">
    <property type="entry name" value="OxRdtase_Mopterin-bd_su_IorB"/>
</dbReference>
<dbReference type="Pfam" id="PF20256">
    <property type="entry name" value="MoCoBD_2"/>
    <property type="match status" value="2"/>
</dbReference>
<organism evidence="4 5">
    <name type="scientific">Cupriavidus pauculus</name>
    <dbReference type="NCBI Taxonomy" id="82633"/>
    <lineage>
        <taxon>Bacteria</taxon>
        <taxon>Pseudomonadati</taxon>
        <taxon>Pseudomonadota</taxon>
        <taxon>Betaproteobacteria</taxon>
        <taxon>Burkholderiales</taxon>
        <taxon>Burkholderiaceae</taxon>
        <taxon>Cupriavidus</taxon>
    </lineage>
</organism>
<protein>
    <submittedName>
        <fullName evidence="4">Xanthine dehydrogenase family protein molybdopterin-binding subunit</fullName>
    </submittedName>
</protein>
<dbReference type="PANTHER" id="PTHR47495:SF2">
    <property type="entry name" value="ALDEHYDE DEHYDROGENASE"/>
    <property type="match status" value="1"/>
</dbReference>
<dbReference type="InterPro" id="IPR052516">
    <property type="entry name" value="N-heterocyclic_Hydroxylase"/>
</dbReference>
<dbReference type="OrthoDB" id="9767994at2"/>
<reference evidence="5" key="1">
    <citation type="submission" date="2018-11" db="EMBL/GenBank/DDBJ databases">
        <title>FDA dAtabase for Regulatory Grade micrObial Sequences (FDA-ARGOS): Supporting development and validation of Infectious Disease Dx tests.</title>
        <authorList>
            <person name="Goldberg B."/>
            <person name="Campos J."/>
            <person name="Tallon L."/>
            <person name="Sadzewicz L."/>
            <person name="Zhao X."/>
            <person name="Vavikolanu K."/>
            <person name="Mehta A."/>
            <person name="Aluvathingal J."/>
            <person name="Nadendla S."/>
            <person name="Geyer C."/>
            <person name="Nandy P."/>
            <person name="Yan Y."/>
            <person name="Sichtig H."/>
        </authorList>
    </citation>
    <scope>NUCLEOTIDE SEQUENCE [LARGE SCALE GENOMIC DNA]</scope>
    <source>
        <strain evidence="5">FDAARGOS_614</strain>
    </source>
</reference>
<dbReference type="RefSeq" id="WP_124684248.1">
    <property type="nucleotide sequence ID" value="NZ_CP033969.1"/>
</dbReference>